<comment type="caution">
    <text evidence="1">The sequence shown here is derived from an EMBL/GenBank/DDBJ whole genome shotgun (WGS) entry which is preliminary data.</text>
</comment>
<evidence type="ECO:0000313" key="1">
    <source>
        <dbReference type="EMBL" id="KAK7196119.1"/>
    </source>
</evidence>
<evidence type="ECO:0000313" key="2">
    <source>
        <dbReference type="Proteomes" id="UP001430356"/>
    </source>
</evidence>
<organism evidence="1 2">
    <name type="scientific">Novymonas esmeraldas</name>
    <dbReference type="NCBI Taxonomy" id="1808958"/>
    <lineage>
        <taxon>Eukaryota</taxon>
        <taxon>Discoba</taxon>
        <taxon>Euglenozoa</taxon>
        <taxon>Kinetoplastea</taxon>
        <taxon>Metakinetoplastina</taxon>
        <taxon>Trypanosomatida</taxon>
        <taxon>Trypanosomatidae</taxon>
        <taxon>Novymonas</taxon>
    </lineage>
</organism>
<name>A0AAW0EQV6_9TRYP</name>
<keyword evidence="2" id="KW-1185">Reference proteome</keyword>
<accession>A0AAW0EQV6</accession>
<gene>
    <name evidence="1" type="ORF">NESM_000546800</name>
</gene>
<reference evidence="1 2" key="1">
    <citation type="journal article" date="2021" name="MBio">
        <title>A New Model Trypanosomatid, Novymonas esmeraldas: Genomic Perception of Its 'Candidatus Pandoraea novymonadis' Endosymbiont.</title>
        <authorList>
            <person name="Zakharova A."/>
            <person name="Saura A."/>
            <person name="Butenko A."/>
            <person name="Podesvova L."/>
            <person name="Warmusova S."/>
            <person name="Kostygov A.Y."/>
            <person name="Nenarokova A."/>
            <person name="Lukes J."/>
            <person name="Opperdoes F.R."/>
            <person name="Yurchenko V."/>
        </authorList>
    </citation>
    <scope>NUCLEOTIDE SEQUENCE [LARGE SCALE GENOMIC DNA]</scope>
    <source>
        <strain evidence="1 2">E262AT.01</strain>
    </source>
</reference>
<proteinExistence type="predicted"/>
<dbReference type="EMBL" id="JAECZO010000069">
    <property type="protein sequence ID" value="KAK7196119.1"/>
    <property type="molecule type" value="Genomic_DNA"/>
</dbReference>
<dbReference type="Proteomes" id="UP001430356">
    <property type="component" value="Unassembled WGS sequence"/>
</dbReference>
<sequence length="955" mass="104129">MAVQTSSSLYDGIAPLASQAEDFITRCFYGKSGVEARQRAIAMGLQSPLWLWTHQQITRDAGAPKVLRKVQHLLEWVRRHGVESRHVAVLVPLAWKAMCKQEFTQHSDGHAESAECPVVLAHHELPALNKRDGTLHRYRAVFYLLDALPRNLSTAAPLPASEELFVSEAMGAATGAFVLCADAGWMAPQVQAKWYRLFVSKLEDVRAVVSYDTATTTQAAMEAASAFFPSLVGPAIPLCCSRHANQRQLEYGLTRIEPCCTHRCLTPYTCRRPDHICTRLCHPTERHLTCEYACGATLPCGHKCLLPCGVPCNCFEVVEHLLPCSHEKLIGMNKETLEPIYAVVQHVYKGVCRDAGLPCAVSYETECARCLGTLTVSCFEAQEHGHTLSHRTLVCAACKRRERELRARLLGELLTGVESQKKKVKAELQRTLHHQRKAAAQGLFRPGTRVEIIDAAKCVPPLFAEDDFPGVVFVDMDAPSFFHDMNGAYGTFVSNHVDVMDRGEVRNLVRLPSGKHVLVTDGGLRMIQALTSGITQAAPLLLTFGAAKEDGSASAAALDSAEFAAARTMLHGDYYLAQPVACDAVVGEEVLTDKVVRVVELDPLSAKNVVVECTLYHVSERATAADEEEDGAIGDGDGGASQGVVKRRRFESGAMDAARHECVERRVRLTVPIAALEPMTGMVVGKYVFVTSPERQVRHAHDMLKIEAMLRSLPDVALPTGAHVTAAPIDADTPYSLVAVVNPPSNCEAARGPCAVLRCSDARVVVRSSAAMHAQRRVGGGGRRTVPQRCPPAPAPANPPSALLVVVPFMFTAGDELTEAEGALDVAAQRAFEQRMQMELTTASEELALRNEEEAFHAQQQMPEVTPAMLAAELRAYSVPMPLPTAAGVAAARQAFMELPVGTAVATRLAHAKDKLLCKQEVMRLPQWVSVMEERALKDKESDAQHVKYVRSLNR</sequence>
<dbReference type="AlphaFoldDB" id="A0AAW0EQV6"/>
<protein>
    <submittedName>
        <fullName evidence="1">Uncharacterized protein</fullName>
    </submittedName>
</protein>